<organism evidence="10 11">
    <name type="scientific">Porites evermanni</name>
    <dbReference type="NCBI Taxonomy" id="104178"/>
    <lineage>
        <taxon>Eukaryota</taxon>
        <taxon>Metazoa</taxon>
        <taxon>Cnidaria</taxon>
        <taxon>Anthozoa</taxon>
        <taxon>Hexacorallia</taxon>
        <taxon>Scleractinia</taxon>
        <taxon>Fungiina</taxon>
        <taxon>Poritidae</taxon>
        <taxon>Porites</taxon>
    </lineage>
</organism>
<evidence type="ECO:0000313" key="10">
    <source>
        <dbReference type="EMBL" id="CAH3026159.1"/>
    </source>
</evidence>
<dbReference type="SUPFAM" id="SSF57196">
    <property type="entry name" value="EGF/Laminin"/>
    <property type="match status" value="2"/>
</dbReference>
<protein>
    <recommendedName>
        <fullName evidence="9">EGF-like domain-containing protein</fullName>
    </recommendedName>
</protein>
<feature type="domain" description="EGF-like" evidence="9">
    <location>
        <begin position="607"/>
        <end position="643"/>
    </location>
</feature>
<feature type="domain" description="EGF-like" evidence="9">
    <location>
        <begin position="482"/>
        <end position="520"/>
    </location>
</feature>
<dbReference type="PROSITE" id="PS50026">
    <property type="entry name" value="EGF_3"/>
    <property type="match status" value="3"/>
</dbReference>
<dbReference type="Gene3D" id="2.10.25.10">
    <property type="entry name" value="Laminin"/>
    <property type="match status" value="10"/>
</dbReference>
<dbReference type="InterPro" id="IPR049883">
    <property type="entry name" value="NOTCH1_EGF-like"/>
</dbReference>
<dbReference type="InterPro" id="IPR009030">
    <property type="entry name" value="Growth_fac_rcpt_cys_sf"/>
</dbReference>
<comment type="caution">
    <text evidence="10">The sequence shown here is derived from an EMBL/GenBank/DDBJ whole genome shotgun (WGS) entry which is preliminary data.</text>
</comment>
<keyword evidence="4" id="KW-0732">Signal</keyword>
<dbReference type="InterPro" id="IPR052080">
    <property type="entry name" value="vWF_C/EGF_Fibrillin"/>
</dbReference>
<evidence type="ECO:0000256" key="8">
    <source>
        <dbReference type="PROSITE-ProRule" id="PRU00076"/>
    </source>
</evidence>
<evidence type="ECO:0000256" key="3">
    <source>
        <dbReference type="ARBA" id="ARBA00022536"/>
    </source>
</evidence>
<dbReference type="Pfam" id="PF12662">
    <property type="entry name" value="cEGF"/>
    <property type="match status" value="1"/>
</dbReference>
<dbReference type="PROSITE" id="PS01186">
    <property type="entry name" value="EGF_2"/>
    <property type="match status" value="4"/>
</dbReference>
<dbReference type="SUPFAM" id="SSF57184">
    <property type="entry name" value="Growth factor receptor domain"/>
    <property type="match status" value="3"/>
</dbReference>
<dbReference type="InterPro" id="IPR018097">
    <property type="entry name" value="EGF_Ca-bd_CS"/>
</dbReference>
<feature type="domain" description="EGF-like" evidence="9">
    <location>
        <begin position="244"/>
        <end position="284"/>
    </location>
</feature>
<evidence type="ECO:0000313" key="11">
    <source>
        <dbReference type="Proteomes" id="UP001159427"/>
    </source>
</evidence>
<comment type="caution">
    <text evidence="8">Lacks conserved residue(s) required for the propagation of feature annotation.</text>
</comment>
<accession>A0ABN8ME44</accession>
<evidence type="ECO:0000256" key="4">
    <source>
        <dbReference type="ARBA" id="ARBA00022729"/>
    </source>
</evidence>
<dbReference type="PROSITE" id="PS01187">
    <property type="entry name" value="EGF_CA"/>
    <property type="match status" value="2"/>
</dbReference>
<dbReference type="InterPro" id="IPR000152">
    <property type="entry name" value="EGF-type_Asp/Asn_hydroxyl_site"/>
</dbReference>
<gene>
    <name evidence="10" type="ORF">PEVE_00028245</name>
</gene>
<comment type="subcellular location">
    <subcellularLocation>
        <location evidence="1">Secreted</location>
    </subcellularLocation>
</comment>
<dbReference type="PANTHER" id="PTHR47333:SF4">
    <property type="entry name" value="EGF-LIKE DOMAIN-CONTAINING PROTEIN"/>
    <property type="match status" value="1"/>
</dbReference>
<keyword evidence="3 8" id="KW-0245">EGF-like domain</keyword>
<evidence type="ECO:0000259" key="9">
    <source>
        <dbReference type="PROSITE" id="PS50026"/>
    </source>
</evidence>
<dbReference type="SMART" id="SM00181">
    <property type="entry name" value="EGF"/>
    <property type="match status" value="8"/>
</dbReference>
<dbReference type="EMBL" id="CALNXI010000391">
    <property type="protein sequence ID" value="CAH3026159.1"/>
    <property type="molecule type" value="Genomic_DNA"/>
</dbReference>
<keyword evidence="11" id="KW-1185">Reference proteome</keyword>
<keyword evidence="5" id="KW-0677">Repeat</keyword>
<evidence type="ECO:0000256" key="1">
    <source>
        <dbReference type="ARBA" id="ARBA00004613"/>
    </source>
</evidence>
<dbReference type="InterPro" id="IPR000742">
    <property type="entry name" value="EGF"/>
</dbReference>
<sequence length="810" mass="91834">MECIPFFVANYMSWVSRCCSKGRRKASKSNDPTSCNSDDLDRRRFKSLLDRIICRHSERICCVKAIQRMSCESGKYEASQNHSCDSFRPFVGGDDFRICCDCCALGIKAKTDDDVSCSVDLFPFNAGKTSSSQCIKAFKQCCNGSVTVNPPIKIPPNPKCSDNFCRQECRDIPNEGAKCYCRSGYQLQSDRVSCQDIDECRLRGESVCGPLEVCVNSPGSYRCVNQTEAACKKGEEKQGDSCIDKDECATREAKCPPYSTCVNTDGSYRCQCESGRILNNNKCDDVDECSNGQHSCRRGTRCENTDGSYRCAPIRQCPPGQEFNAQRQCVPKRLDICTRIQCGAGFICDRNNPRQPCQDIDECKLSPAKCKASETCTNFIGTFQCRDPCKDVDCGAGLKCAPLGRSYSCLDIDECRLSLNNCTGDHEICENLYGGYNCRCRDQFTRNQQTKKCERSNACTGVNCPSGYKCHVINANNFQCKDINECEDSPSRCQANQRCVNHPGGYYCTCHQGYRLNRLTGTCLDIDECAERRSGCNQICENTAGSFVCRCRNGYQMHSNGQTCRDIDECSKGSSGCNQMCQNTLGSFVCRCRRGYELHSDGRTCRDRDECSSVRCAYRCLNTPGGYRCICPSGYNSTGYYCSDFDECEAGAKCNDDQFCFNTYGGQRCIPKLKCYTNYENMSDTRCDRRCPDGDTACYNHNKVQRYSLWTFKMRSNDPPYRIFSYRIVTYGYKKRPEVKYYFHRGNKEKNFEIISRDENNGVFAYIRNRNRIKGPRIFYLEFRGDVVDNGTLASRFVHRMYVFVSRYDF</sequence>
<keyword evidence="2" id="KW-0964">Secreted</keyword>
<dbReference type="InterPro" id="IPR001881">
    <property type="entry name" value="EGF-like_Ca-bd_dom"/>
</dbReference>
<evidence type="ECO:0000256" key="7">
    <source>
        <dbReference type="ARBA" id="ARBA00023180"/>
    </source>
</evidence>
<keyword evidence="6" id="KW-1015">Disulfide bond</keyword>
<dbReference type="PANTHER" id="PTHR47333">
    <property type="entry name" value="VON WILLEBRAND FACTOR C AND EGF DOMAIN-CONTAINING PROTEIN"/>
    <property type="match status" value="1"/>
</dbReference>
<evidence type="ECO:0000256" key="2">
    <source>
        <dbReference type="ARBA" id="ARBA00022525"/>
    </source>
</evidence>
<evidence type="ECO:0000256" key="6">
    <source>
        <dbReference type="ARBA" id="ARBA00023157"/>
    </source>
</evidence>
<name>A0ABN8ME44_9CNID</name>
<evidence type="ECO:0000256" key="5">
    <source>
        <dbReference type="ARBA" id="ARBA00022737"/>
    </source>
</evidence>
<dbReference type="Proteomes" id="UP001159427">
    <property type="component" value="Unassembled WGS sequence"/>
</dbReference>
<dbReference type="CDD" id="cd00054">
    <property type="entry name" value="EGF_CA"/>
    <property type="match status" value="2"/>
</dbReference>
<dbReference type="InterPro" id="IPR026823">
    <property type="entry name" value="cEGF"/>
</dbReference>
<reference evidence="10 11" key="1">
    <citation type="submission" date="2022-05" db="EMBL/GenBank/DDBJ databases">
        <authorList>
            <consortium name="Genoscope - CEA"/>
            <person name="William W."/>
        </authorList>
    </citation>
    <scope>NUCLEOTIDE SEQUENCE [LARGE SCALE GENOMIC DNA]</scope>
</reference>
<dbReference type="PROSITE" id="PS00010">
    <property type="entry name" value="ASX_HYDROXYL"/>
    <property type="match status" value="6"/>
</dbReference>
<proteinExistence type="predicted"/>
<dbReference type="Pfam" id="PF07645">
    <property type="entry name" value="EGF_CA"/>
    <property type="match status" value="9"/>
</dbReference>
<keyword evidence="7" id="KW-0325">Glycoprotein</keyword>
<dbReference type="SMART" id="SM00179">
    <property type="entry name" value="EGF_CA"/>
    <property type="match status" value="10"/>
</dbReference>